<dbReference type="Pfam" id="PF13180">
    <property type="entry name" value="PDZ_2"/>
    <property type="match status" value="1"/>
</dbReference>
<dbReference type="FunFam" id="2.40.10.10:FF:000001">
    <property type="entry name" value="Periplasmic serine protease DegS"/>
    <property type="match status" value="1"/>
</dbReference>
<dbReference type="RefSeq" id="WP_107865412.1">
    <property type="nucleotide sequence ID" value="NZ_QAON01000005.1"/>
</dbReference>
<dbReference type="InterPro" id="IPR001940">
    <property type="entry name" value="Peptidase_S1C"/>
</dbReference>
<comment type="caution">
    <text evidence="7">The sequence shown here is derived from an EMBL/GenBank/DDBJ whole genome shotgun (WGS) entry which is preliminary data.</text>
</comment>
<dbReference type="Proteomes" id="UP000244223">
    <property type="component" value="Unassembled WGS sequence"/>
</dbReference>
<dbReference type="AlphaFoldDB" id="A0A2T5J0M3"/>
<dbReference type="EMBL" id="QAON01000005">
    <property type="protein sequence ID" value="PTQ89900.1"/>
    <property type="molecule type" value="Genomic_DNA"/>
</dbReference>
<evidence type="ECO:0000313" key="8">
    <source>
        <dbReference type="Proteomes" id="UP000244223"/>
    </source>
</evidence>
<reference evidence="7 8" key="1">
    <citation type="submission" date="2018-04" db="EMBL/GenBank/DDBJ databases">
        <title>Genomic Encyclopedia of Archaeal and Bacterial Type Strains, Phase II (KMG-II): from individual species to whole genera.</title>
        <authorList>
            <person name="Goeker M."/>
        </authorList>
    </citation>
    <scope>NUCLEOTIDE SEQUENCE [LARGE SCALE GENOMIC DNA]</scope>
    <source>
        <strain evidence="7 8">DSM 5822</strain>
    </source>
</reference>
<feature type="domain" description="PDZ" evidence="6">
    <location>
        <begin position="266"/>
        <end position="362"/>
    </location>
</feature>
<dbReference type="Pfam" id="PF13365">
    <property type="entry name" value="Trypsin_2"/>
    <property type="match status" value="1"/>
</dbReference>
<dbReference type="PROSITE" id="PS51257">
    <property type="entry name" value="PROKAR_LIPOPROTEIN"/>
    <property type="match status" value="1"/>
</dbReference>
<evidence type="ECO:0000313" key="7">
    <source>
        <dbReference type="EMBL" id="PTQ89900.1"/>
    </source>
</evidence>
<dbReference type="SMART" id="SM00228">
    <property type="entry name" value="PDZ"/>
    <property type="match status" value="1"/>
</dbReference>
<dbReference type="OrthoDB" id="9758917at2"/>
<dbReference type="PANTHER" id="PTHR43343:SF3">
    <property type="entry name" value="PROTEASE DO-LIKE 8, CHLOROPLASTIC"/>
    <property type="match status" value="1"/>
</dbReference>
<evidence type="ECO:0000256" key="2">
    <source>
        <dbReference type="ARBA" id="ARBA00022670"/>
    </source>
</evidence>
<keyword evidence="5" id="KW-0732">Signal</keyword>
<dbReference type="Gene3D" id="2.30.42.10">
    <property type="match status" value="1"/>
</dbReference>
<dbReference type="SUPFAM" id="SSF50156">
    <property type="entry name" value="PDZ domain-like"/>
    <property type="match status" value="1"/>
</dbReference>
<feature type="signal peptide" evidence="5">
    <location>
        <begin position="1"/>
        <end position="18"/>
    </location>
</feature>
<evidence type="ECO:0000256" key="3">
    <source>
        <dbReference type="ARBA" id="ARBA00022801"/>
    </source>
</evidence>
<keyword evidence="8" id="KW-1185">Reference proteome</keyword>
<dbReference type="InterPro" id="IPR036034">
    <property type="entry name" value="PDZ_sf"/>
</dbReference>
<protein>
    <submittedName>
        <fullName evidence="7">Serine protease DegS/serine protease DegQ</fullName>
    </submittedName>
</protein>
<evidence type="ECO:0000256" key="1">
    <source>
        <dbReference type="ARBA" id="ARBA00010541"/>
    </source>
</evidence>
<proteinExistence type="inferred from homology"/>
<evidence type="ECO:0000256" key="5">
    <source>
        <dbReference type="SAM" id="SignalP"/>
    </source>
</evidence>
<dbReference type="GO" id="GO:0004252">
    <property type="term" value="F:serine-type endopeptidase activity"/>
    <property type="evidence" value="ECO:0007669"/>
    <property type="project" value="InterPro"/>
</dbReference>
<evidence type="ECO:0000259" key="6">
    <source>
        <dbReference type="PROSITE" id="PS50106"/>
    </source>
</evidence>
<accession>A0A2T5J0M3</accession>
<keyword evidence="3" id="KW-0378">Hydrolase</keyword>
<name>A0A2T5J0M3_9GAMM</name>
<comment type="similarity">
    <text evidence="1">Belongs to the peptidase S1C family.</text>
</comment>
<feature type="chain" id="PRO_5031434885" evidence="5">
    <location>
        <begin position="19"/>
        <end position="389"/>
    </location>
</feature>
<gene>
    <name evidence="7" type="ORF">C8N29_105229</name>
</gene>
<dbReference type="SUPFAM" id="SSF50494">
    <property type="entry name" value="Trypsin-like serine proteases"/>
    <property type="match status" value="1"/>
</dbReference>
<dbReference type="PRINTS" id="PR00834">
    <property type="entry name" value="PROTEASES2C"/>
</dbReference>
<dbReference type="InterPro" id="IPR009003">
    <property type="entry name" value="Peptidase_S1_PA"/>
</dbReference>
<dbReference type="PROSITE" id="PS50106">
    <property type="entry name" value="PDZ"/>
    <property type="match status" value="1"/>
</dbReference>
<dbReference type="GO" id="GO:0006508">
    <property type="term" value="P:proteolysis"/>
    <property type="evidence" value="ECO:0007669"/>
    <property type="project" value="UniProtKB-KW"/>
</dbReference>
<dbReference type="Gene3D" id="2.40.10.120">
    <property type="match status" value="1"/>
</dbReference>
<keyword evidence="4" id="KW-0720">Serine protease</keyword>
<dbReference type="PANTHER" id="PTHR43343">
    <property type="entry name" value="PEPTIDASE S12"/>
    <property type="match status" value="1"/>
</dbReference>
<dbReference type="InterPro" id="IPR001478">
    <property type="entry name" value="PDZ"/>
</dbReference>
<organism evidence="7 8">
    <name type="scientific">Agitococcus lubricus</name>
    <dbReference type="NCBI Taxonomy" id="1077255"/>
    <lineage>
        <taxon>Bacteria</taxon>
        <taxon>Pseudomonadati</taxon>
        <taxon>Pseudomonadota</taxon>
        <taxon>Gammaproteobacteria</taxon>
        <taxon>Moraxellales</taxon>
        <taxon>Moraxellaceae</taxon>
        <taxon>Agitococcus</taxon>
    </lineage>
</organism>
<dbReference type="InterPro" id="IPR051201">
    <property type="entry name" value="Chloro_Bact_Ser_Proteases"/>
</dbReference>
<evidence type="ECO:0000256" key="4">
    <source>
        <dbReference type="ARBA" id="ARBA00022825"/>
    </source>
</evidence>
<sequence length="389" mass="41020">MSTPYLRLVLLSSLIALSACQPKEQSDDAKSPAVQLTQERPVTIQGGASGVSSYAPTVKATAPAVVNIFTTEIVKHSTHPLMNDPMFRRFFEFHGMNREESEPRSGLGSGVIVSKDGYILTNNHVVGKANEIVVALQDGRKAKAKLIGTDPDSDLAVIKIDLKDLPTIPFKTSTNEVGDVVLAIGNPFGVGQTVTQGIISALGRNGLGINTFEDFIQTDAAINPGNSGGALVDVAGNLVGINTAIYSRSGGSMGIGFAIPSQLAQSVMMEIISHGQVIRGWLGVEIKQDNSGFNEDGSLNNKSSDGVAIGGVVRGGPASEGGMRPNDVILSINKQKMSSANQLMNTIAKIKPNTTIDVVVKRGNQEVDLSVTVGKRPKTEESQQDEGQE</sequence>
<keyword evidence="2 7" id="KW-0645">Protease</keyword>